<keyword evidence="4 6" id="KW-0804">Transcription</keyword>
<dbReference type="PANTHER" id="PTHR12081">
    <property type="entry name" value="TRANSCRIPTION FACTOR E2F"/>
    <property type="match status" value="1"/>
</dbReference>
<evidence type="ECO:0000313" key="8">
    <source>
        <dbReference type="EMBL" id="KAK4487384.1"/>
    </source>
</evidence>
<dbReference type="InterPro" id="IPR036388">
    <property type="entry name" value="WH-like_DNA-bd_sf"/>
</dbReference>
<dbReference type="InterPro" id="IPR015633">
    <property type="entry name" value="E2F"/>
</dbReference>
<evidence type="ECO:0000256" key="4">
    <source>
        <dbReference type="ARBA" id="ARBA00023163"/>
    </source>
</evidence>
<dbReference type="PANTHER" id="PTHR12081:SF7">
    <property type="entry name" value="TRANSCRIPTION FACTOR EFL-3"/>
    <property type="match status" value="1"/>
</dbReference>
<evidence type="ECO:0000259" key="7">
    <source>
        <dbReference type="SMART" id="SM01372"/>
    </source>
</evidence>
<comment type="subcellular location">
    <subcellularLocation>
        <location evidence="6">Nucleus</location>
    </subcellularLocation>
</comment>
<evidence type="ECO:0000256" key="6">
    <source>
        <dbReference type="RuleBase" id="RU003796"/>
    </source>
</evidence>
<proteinExistence type="inferred from homology"/>
<evidence type="ECO:0000256" key="3">
    <source>
        <dbReference type="ARBA" id="ARBA00023125"/>
    </source>
</evidence>
<keyword evidence="3 6" id="KW-0238">DNA-binding</keyword>
<reference evidence="8 9" key="1">
    <citation type="journal article" date="2023" name="bioRxiv">
        <title>Genome report: Whole genome sequence and annotation of Penstemon davidsonii.</title>
        <authorList>
            <person name="Ostevik K.L."/>
            <person name="Alabady M."/>
            <person name="Zhang M."/>
            <person name="Rausher M.D."/>
        </authorList>
    </citation>
    <scope>NUCLEOTIDE SEQUENCE [LARGE SCALE GENOMIC DNA]</scope>
    <source>
        <strain evidence="8">DNT005</strain>
        <tissue evidence="8">Whole leaf</tissue>
    </source>
</reference>
<dbReference type="Gene3D" id="1.10.10.10">
    <property type="entry name" value="Winged helix-like DNA-binding domain superfamily/Winged helix DNA-binding domain"/>
    <property type="match status" value="2"/>
</dbReference>
<evidence type="ECO:0000256" key="2">
    <source>
        <dbReference type="ARBA" id="ARBA00023015"/>
    </source>
</evidence>
<feature type="domain" description="E2F/DP family winged-helix DNA-binding" evidence="7">
    <location>
        <begin position="16"/>
        <end position="81"/>
    </location>
</feature>
<keyword evidence="6" id="KW-0539">Nucleus</keyword>
<sequence length="310" mass="35399">MASRDSRTTKDPLYSRKEKSLGLLCSNFLRLYNHDGVESIGLDAAALQLGVERRRIYDIVNILESIGVLQRKAKNQYTWKGFDMIPAALKEQGLHEKFDTYVANVSNWKESGVPANSKTDWQEKCTEAEKAKVRRLYDIANVFSSMGLIEKTRDPESGKPAFRWIGVEKSCRHGSSSALDAKTTKRREFGNDITNTVAKRCHTSSSTGWKLNEKSTMGKCKNIVKDQLSVDQHQKYGSNDFVFGPFAPPNVTNTHENQNKMQIQDWENLSSTYRPQYSNQVIGDLFHHYAEAWKSWYVEAEDKQQIEPES</sequence>
<feature type="domain" description="E2F/DP family winged-helix DNA-binding" evidence="7">
    <location>
        <begin position="89"/>
        <end position="166"/>
    </location>
</feature>
<dbReference type="InterPro" id="IPR036390">
    <property type="entry name" value="WH_DNA-bd_sf"/>
</dbReference>
<dbReference type="Pfam" id="PF02319">
    <property type="entry name" value="WHD_E2F_TDP"/>
    <property type="match status" value="2"/>
</dbReference>
<comment type="similarity">
    <text evidence="1 6">Belongs to the E2F/DP family.</text>
</comment>
<evidence type="ECO:0000313" key="9">
    <source>
        <dbReference type="Proteomes" id="UP001291926"/>
    </source>
</evidence>
<protein>
    <recommendedName>
        <fullName evidence="7">E2F/DP family winged-helix DNA-binding domain-containing protein</fullName>
    </recommendedName>
</protein>
<keyword evidence="9" id="KW-1185">Reference proteome</keyword>
<gene>
    <name evidence="8" type="ORF">RD792_005984</name>
</gene>
<accession>A0ABR0DDQ4</accession>
<organism evidence="8 9">
    <name type="scientific">Penstemon davidsonii</name>
    <dbReference type="NCBI Taxonomy" id="160366"/>
    <lineage>
        <taxon>Eukaryota</taxon>
        <taxon>Viridiplantae</taxon>
        <taxon>Streptophyta</taxon>
        <taxon>Embryophyta</taxon>
        <taxon>Tracheophyta</taxon>
        <taxon>Spermatophyta</taxon>
        <taxon>Magnoliopsida</taxon>
        <taxon>eudicotyledons</taxon>
        <taxon>Gunneridae</taxon>
        <taxon>Pentapetalae</taxon>
        <taxon>asterids</taxon>
        <taxon>lamiids</taxon>
        <taxon>Lamiales</taxon>
        <taxon>Plantaginaceae</taxon>
        <taxon>Cheloneae</taxon>
        <taxon>Penstemon</taxon>
    </lineage>
</organism>
<dbReference type="InterPro" id="IPR003316">
    <property type="entry name" value="E2F_WHTH_DNA-bd_dom"/>
</dbReference>
<comment type="caution">
    <text evidence="8">The sequence shown here is derived from an EMBL/GenBank/DDBJ whole genome shotgun (WGS) entry which is preliminary data.</text>
</comment>
<dbReference type="EMBL" id="JAYDYQ010001885">
    <property type="protein sequence ID" value="KAK4487384.1"/>
    <property type="molecule type" value="Genomic_DNA"/>
</dbReference>
<evidence type="ECO:0000256" key="1">
    <source>
        <dbReference type="ARBA" id="ARBA00010940"/>
    </source>
</evidence>
<keyword evidence="5" id="KW-0131">Cell cycle</keyword>
<dbReference type="SUPFAM" id="SSF46785">
    <property type="entry name" value="Winged helix' DNA-binding domain"/>
    <property type="match status" value="2"/>
</dbReference>
<keyword evidence="2 6" id="KW-0805">Transcription regulation</keyword>
<dbReference type="Proteomes" id="UP001291926">
    <property type="component" value="Unassembled WGS sequence"/>
</dbReference>
<name>A0ABR0DDQ4_9LAMI</name>
<dbReference type="SMART" id="SM01372">
    <property type="entry name" value="E2F_TDP"/>
    <property type="match status" value="2"/>
</dbReference>
<evidence type="ECO:0000256" key="5">
    <source>
        <dbReference type="ARBA" id="ARBA00023306"/>
    </source>
</evidence>